<organism evidence="2 3">
    <name type="scientific">Herbinix luporum</name>
    <dbReference type="NCBI Taxonomy" id="1679721"/>
    <lineage>
        <taxon>Bacteria</taxon>
        <taxon>Bacillati</taxon>
        <taxon>Bacillota</taxon>
        <taxon>Clostridia</taxon>
        <taxon>Lachnospirales</taxon>
        <taxon>Lachnospiraceae</taxon>
        <taxon>Herbinix</taxon>
    </lineage>
</organism>
<evidence type="ECO:0000313" key="2">
    <source>
        <dbReference type="EMBL" id="CUH93228.1"/>
    </source>
</evidence>
<evidence type="ECO:0000313" key="3">
    <source>
        <dbReference type="Proteomes" id="UP000196053"/>
    </source>
</evidence>
<feature type="domain" description="DUF5704" evidence="1">
    <location>
        <begin position="629"/>
        <end position="806"/>
    </location>
</feature>
<dbReference type="Pfam" id="PF18964">
    <property type="entry name" value="DUF5704"/>
    <property type="match status" value="1"/>
</dbReference>
<dbReference type="RefSeq" id="WP_058258491.1">
    <property type="nucleotide sequence ID" value="NZ_LN879430.1"/>
</dbReference>
<protein>
    <submittedName>
        <fullName evidence="2">Putative secreted protein</fullName>
    </submittedName>
</protein>
<dbReference type="OrthoDB" id="2657408at2"/>
<accession>A0A0K8J7B8</accession>
<dbReference type="KEGG" id="hsd:SD1D_1683"/>
<evidence type="ECO:0000259" key="1">
    <source>
        <dbReference type="Pfam" id="PF18964"/>
    </source>
</evidence>
<name>A0A0K8J7B8_9FIRM</name>
<reference evidence="3" key="1">
    <citation type="submission" date="2015-09" db="EMBL/GenBank/DDBJ databases">
        <authorList>
            <person name="Wibberg D."/>
        </authorList>
    </citation>
    <scope>NUCLEOTIDE SEQUENCE [LARGE SCALE GENOMIC DNA]</scope>
    <source>
        <strain evidence="3">SD1D</strain>
    </source>
</reference>
<sequence length="1432" mass="161748">MANIKDKKKILFAGIILIISLGLSSITKADSNKPNVKMKDGKIIFRITTKAASNNIRYRTIGFTISTSEQLKQVTEKGLKGPDAPPTPNSSLLLLDSEKEDIERTTEKVTTEFSISEKRVKAALKDIIDLDKLSEDTYIYLNAIFEVYQVINGKEVKLKTGITTWKDIVSVQPWANPSVFKNYFNIPVKFDAGLQPNNLYYEAEGKIEKKFTLESLEIGKNLYWKNEVNPTAVINGITYTLEGFYAKSKLTKKEIERKMVGNKITAKDIINSSVKVLYGGMDIYMIYKPSTVEIRIDAKDIDTGNDIKTGLYSGVKKPGDKINEAIDTIINLDSITYSKTRDFYFSYEKSDGSRSTYKDKTQKDEDPIKFQVPLDVKTPSRINVKVYYKKAMAGTIPITVKAISADTGAELKTLITETATAGANYNYTVSETITSGGKTYDFTGEWKWQYKKNSLSAPTVTSSGKGIDISFKLPSAEEISGGITVNVYYSIEDTATDEIDLRVVMVTKRGAFIEEISKEKVTPGQAINKSVKSVRVVDSITYQYQDKWDYTYKSSSHDITKIGSGTTAAFKIPTDTKLGTVITLKLYYDASQSVQVPEAAAPIVLSLDSPSPYGVIDGDRYGSSYFISKQGIPTTESQHVYVKTKDYLLGYKLLNKTGKISFIVPVTMTYTLKYYTATPEEFGGPQEVIDTVTDTQYITVERAYSYWEIASLEYYIPSFANIYNYSLPNGKVNLKANEKFLNVPSLITRHSSKRDDHVILPRQAIEGIHLTFDTAITSSSGERPIIEFIDLTPYALEMTDELLVKNDYLMFDGSVVLSDEISKKSTPNPNPSNMVHSTNLTHDKVLFTEGQVIDALKNNGVYPSYGNIIYSKHPMSINSLSSDKSFNISINDVTIHTPVICEPIINSDNDKWVQLINPTEEAFHIVLDPDTNLNDFTVKISNSLHHSNRLGYYLRDFSKSYIDPDKVSYIAKKKGIIRNEMLLPFDVYIDTYNDKDPKNDDLIKAGTWIILGEDTQAFYVPMWVNEGVYTAQFRTIAVNGQDKLNNTENIRNTGINNYVATSSKTFQISGRMYGFTIYDISDEGRWKDVFRIKDTTMLKYFEGAVDGTKRNNYHNDYAYYYTVGSKNQYGHESGRYNKYTLPLINGSHPKYNNLGVLKTGYAFRFMLDTTGEMYGSGCTIRIIPTFYYVDKDGKNRQKVDLYYNEEIDGKQELLVKVGKGIDLVNLKFGTTGNPHSKIPSAEIKHTAKVINTTYAKIANQYSPMYSYGDIRITSSFRTFIGVNYASHITGLPSYKKIKELTKESELSLSKYMQRWYGTYKLPTTTYVVPAGYDVYGHLSKYGIDYNEDFWLKDGYIIVNFNIITIDKNGKMHLSYSNGSNYKNRGHCSMWITEGPIIQKKDNKGCIFNFKAGDILLYHANKKYSHDYIGIIY</sequence>
<keyword evidence="3" id="KW-1185">Reference proteome</keyword>
<proteinExistence type="predicted"/>
<gene>
    <name evidence="2" type="ORF">SD1D_1683</name>
</gene>
<dbReference type="Proteomes" id="UP000196053">
    <property type="component" value="Chromosome I"/>
</dbReference>
<dbReference type="EMBL" id="LN879430">
    <property type="protein sequence ID" value="CUH93228.1"/>
    <property type="molecule type" value="Genomic_DNA"/>
</dbReference>
<dbReference type="InterPro" id="IPR043759">
    <property type="entry name" value="DUF5704"/>
</dbReference>